<evidence type="ECO:0000259" key="1">
    <source>
        <dbReference type="Pfam" id="PF04233"/>
    </source>
</evidence>
<name>X1VE77_9ZZZZ</name>
<comment type="caution">
    <text evidence="2">The sequence shown here is derived from an EMBL/GenBank/DDBJ whole genome shotgun (WGS) entry which is preliminary data.</text>
</comment>
<feature type="non-terminal residue" evidence="2">
    <location>
        <position position="1"/>
    </location>
</feature>
<protein>
    <recommendedName>
        <fullName evidence="1">Phage head morphogenesis domain-containing protein</fullName>
    </recommendedName>
</protein>
<dbReference type="Pfam" id="PF04233">
    <property type="entry name" value="Phage_Mu_F"/>
    <property type="match status" value="1"/>
</dbReference>
<accession>X1VE77</accession>
<feature type="domain" description="Phage head morphogenesis" evidence="1">
    <location>
        <begin position="1"/>
        <end position="104"/>
    </location>
</feature>
<dbReference type="InterPro" id="IPR006528">
    <property type="entry name" value="Phage_head_morphogenesis_dom"/>
</dbReference>
<dbReference type="AlphaFoldDB" id="X1VE77"/>
<sequence>LAEGVSRGEKIPSLASRVSSVYDEAKGYRAVRIARTETIAASNQGALQAYDQSGVVEKKEWYCAIDERTCEECSAMHGEVVKLHDNFSGGVDAPPLHPDCRCTILPVLE</sequence>
<dbReference type="EMBL" id="BARW01029708">
    <property type="protein sequence ID" value="GAJ12411.1"/>
    <property type="molecule type" value="Genomic_DNA"/>
</dbReference>
<evidence type="ECO:0000313" key="2">
    <source>
        <dbReference type="EMBL" id="GAJ12411.1"/>
    </source>
</evidence>
<reference evidence="2" key="1">
    <citation type="journal article" date="2014" name="Front. Microbiol.">
        <title>High frequency of phylogenetically diverse reductive dehalogenase-homologous genes in deep subseafloor sedimentary metagenomes.</title>
        <authorList>
            <person name="Kawai M."/>
            <person name="Futagami T."/>
            <person name="Toyoda A."/>
            <person name="Takaki Y."/>
            <person name="Nishi S."/>
            <person name="Hori S."/>
            <person name="Arai W."/>
            <person name="Tsubouchi T."/>
            <person name="Morono Y."/>
            <person name="Uchiyama I."/>
            <person name="Ito T."/>
            <person name="Fujiyama A."/>
            <person name="Inagaki F."/>
            <person name="Takami H."/>
        </authorList>
    </citation>
    <scope>NUCLEOTIDE SEQUENCE</scope>
    <source>
        <strain evidence="2">Expedition CK06-06</strain>
    </source>
</reference>
<proteinExistence type="predicted"/>
<dbReference type="NCBIfam" id="TIGR01641">
    <property type="entry name" value="phageSPP1_gp7"/>
    <property type="match status" value="1"/>
</dbReference>
<organism evidence="2">
    <name type="scientific">marine sediment metagenome</name>
    <dbReference type="NCBI Taxonomy" id="412755"/>
    <lineage>
        <taxon>unclassified sequences</taxon>
        <taxon>metagenomes</taxon>
        <taxon>ecological metagenomes</taxon>
    </lineage>
</organism>
<gene>
    <name evidence="2" type="ORF">S12H4_47674</name>
</gene>